<name>A0A6G0J1S9_LARCR</name>
<evidence type="ECO:0000256" key="19">
    <source>
        <dbReference type="RuleBase" id="RU363109"/>
    </source>
</evidence>
<keyword evidence="7 19" id="KW-0256">Endoplasmic reticulum</keyword>
<evidence type="ECO:0000259" key="20">
    <source>
        <dbReference type="PROSITE" id="PS51203"/>
    </source>
</evidence>
<evidence type="ECO:0000256" key="18">
    <source>
        <dbReference type="ARBA" id="ARBA00067622"/>
    </source>
</evidence>
<dbReference type="CDD" id="cd06465">
    <property type="entry name" value="p23_hB-ind1_like"/>
    <property type="match status" value="1"/>
</dbReference>
<evidence type="ECO:0000256" key="17">
    <source>
        <dbReference type="ARBA" id="ARBA00053723"/>
    </source>
</evidence>
<evidence type="ECO:0000256" key="6">
    <source>
        <dbReference type="ARBA" id="ARBA00022692"/>
    </source>
</evidence>
<keyword evidence="8 19" id="KW-0276">Fatty acid metabolism</keyword>
<comment type="similarity">
    <text evidence="3 19">Belongs to the very long-chain fatty acids dehydratase HACD family.</text>
</comment>
<organism evidence="21 22">
    <name type="scientific">Larimichthys crocea</name>
    <name type="common">Large yellow croaker</name>
    <name type="synonym">Pseudosciaena crocea</name>
    <dbReference type="NCBI Taxonomy" id="215358"/>
    <lineage>
        <taxon>Eukaryota</taxon>
        <taxon>Metazoa</taxon>
        <taxon>Chordata</taxon>
        <taxon>Craniata</taxon>
        <taxon>Vertebrata</taxon>
        <taxon>Euteleostomi</taxon>
        <taxon>Actinopterygii</taxon>
        <taxon>Neopterygii</taxon>
        <taxon>Teleostei</taxon>
        <taxon>Neoteleostei</taxon>
        <taxon>Acanthomorphata</taxon>
        <taxon>Eupercaria</taxon>
        <taxon>Sciaenidae</taxon>
        <taxon>Larimichthys</taxon>
    </lineage>
</organism>
<evidence type="ECO:0000256" key="3">
    <source>
        <dbReference type="ARBA" id="ARBA00007811"/>
    </source>
</evidence>
<evidence type="ECO:0000256" key="7">
    <source>
        <dbReference type="ARBA" id="ARBA00022824"/>
    </source>
</evidence>
<keyword evidence="5 19" id="KW-0444">Lipid biosynthesis</keyword>
<dbReference type="EMBL" id="REGW02000004">
    <property type="protein sequence ID" value="KAE8297708.1"/>
    <property type="molecule type" value="Genomic_DNA"/>
</dbReference>
<dbReference type="GO" id="GO:0102158">
    <property type="term" value="F:very-long-chain (3R)-3-hydroxyacyl-CoA dehydratase activity"/>
    <property type="evidence" value="ECO:0007669"/>
    <property type="project" value="UniProtKB-EC"/>
</dbReference>
<comment type="caution">
    <text evidence="21">The sequence shown here is derived from an EMBL/GenBank/DDBJ whole genome shotgun (WGS) entry which is preliminary data.</text>
</comment>
<keyword evidence="6 19" id="KW-0812">Transmembrane</keyword>
<keyword evidence="11 19" id="KW-0443">Lipid metabolism</keyword>
<evidence type="ECO:0000256" key="5">
    <source>
        <dbReference type="ARBA" id="ARBA00022516"/>
    </source>
</evidence>
<evidence type="ECO:0000256" key="2">
    <source>
        <dbReference type="ARBA" id="ARBA00005194"/>
    </source>
</evidence>
<dbReference type="InterPro" id="IPR007052">
    <property type="entry name" value="CS_dom"/>
</dbReference>
<feature type="domain" description="CS" evidence="20">
    <location>
        <begin position="11"/>
        <end position="101"/>
    </location>
</feature>
<dbReference type="Proteomes" id="UP000424527">
    <property type="component" value="Unassembled WGS sequence"/>
</dbReference>
<dbReference type="GO" id="GO:0030497">
    <property type="term" value="P:fatty acid elongation"/>
    <property type="evidence" value="ECO:0007669"/>
    <property type="project" value="TreeGrafter"/>
</dbReference>
<evidence type="ECO:0000256" key="14">
    <source>
        <dbReference type="ARBA" id="ARBA00023239"/>
    </source>
</evidence>
<dbReference type="PANTHER" id="PTHR11035">
    <property type="entry name" value="VERY-LONG-CHAIN (3R)-3-HYDROXYACYL-COA DEHYDRATASE"/>
    <property type="match status" value="1"/>
</dbReference>
<reference evidence="21 22" key="1">
    <citation type="submission" date="2019-07" db="EMBL/GenBank/DDBJ databases">
        <title>Chromosome genome assembly for large yellow croaker.</title>
        <authorList>
            <person name="Xiao S."/>
        </authorList>
    </citation>
    <scope>NUCLEOTIDE SEQUENCE [LARGE SCALE GENOMIC DNA]</scope>
    <source>
        <strain evidence="21">JMULYC20181020</strain>
        <tissue evidence="21">Muscle</tissue>
    </source>
</reference>
<comment type="function">
    <text evidence="19">Catalyzes the third of the four reactions of the long-chain fatty acids elongation cycle. This endoplasmic reticulum-bound enzymatic process, allows the addition of two carbons to the chain of long- and very long-chain fatty acids/VLCFAs per cycle. This enzyme catalyzes the dehydration of the 3-hydroxyacyl-CoA intermediate into trans-2,3-enoyl-CoA, within each cycle of fatty acid elongation. Thereby, it participates to the production of VLCFAs of different chain lengths that are involved in multiple biological processes as precursors of membrane lipids and lipid mediators.</text>
</comment>
<evidence type="ECO:0000313" key="22">
    <source>
        <dbReference type="Proteomes" id="UP000424527"/>
    </source>
</evidence>
<dbReference type="InterPro" id="IPR007482">
    <property type="entry name" value="Tyr_Pase-like_PTPLA"/>
</dbReference>
<keyword evidence="22" id="KW-1185">Reference proteome</keyword>
<comment type="subcellular location">
    <subcellularLocation>
        <location evidence="1 19">Endoplasmic reticulum membrane</location>
        <topology evidence="1 19">Multi-pass membrane protein</topology>
    </subcellularLocation>
</comment>
<keyword evidence="14 19" id="KW-0456">Lyase</keyword>
<evidence type="ECO:0000256" key="15">
    <source>
        <dbReference type="ARBA" id="ARBA00023688"/>
    </source>
</evidence>
<dbReference type="UniPathway" id="UPA00094"/>
<keyword evidence="12 19" id="KW-0472">Membrane</keyword>
<dbReference type="EC" id="4.2.1.134" evidence="4 19"/>
<protein>
    <recommendedName>
        <fullName evidence="18 19">Very-long-chain (3R)-3-hydroxyacyl-CoA dehydratase</fullName>
        <ecNumber evidence="4 19">4.2.1.134</ecNumber>
    </recommendedName>
</protein>
<dbReference type="Pfam" id="PF04387">
    <property type="entry name" value="PTPLA"/>
    <property type="match status" value="1"/>
</dbReference>
<proteinExistence type="inferred from homology"/>
<evidence type="ECO:0000256" key="12">
    <source>
        <dbReference type="ARBA" id="ARBA00023136"/>
    </source>
</evidence>
<comment type="pathway">
    <text evidence="2 19">Lipid metabolism; fatty acid biosynthesis.</text>
</comment>
<dbReference type="FunFam" id="2.60.40.790:FF:000016">
    <property type="entry name" value="Very-long-chain (3R)-3-hydroxyacyl-CoA dehydratase"/>
    <property type="match status" value="1"/>
</dbReference>
<accession>A0A6G0J1S9</accession>
<comment type="function">
    <text evidence="17">Catalyzes the third of the four reactions of the long-chain fatty acids elongation cycle. This endoplasmic reticulum-bound enzymatic process, allows the addition of two carbons to the chain of long- and very long-chain fatty acids/VLCFAs per cycle. This enzyme catalyzes the dehydration of the 3-hydroxyacyl-CoA intermediate into trans-2,3-enoyl-CoA, within each cycle of fatty acid elongation. Thereby, it participates in the production of VLCFAs of different chain lengths that are involved in multiple biological processes as precursors of membrane lipids and lipid mediators. Involved in Rac1-signaling pathways leading to the modulation of gene expression.</text>
</comment>
<dbReference type="PROSITE" id="PS51203">
    <property type="entry name" value="CS"/>
    <property type="match status" value="1"/>
</dbReference>
<dbReference type="SUPFAM" id="SSF49764">
    <property type="entry name" value="HSP20-like chaperones"/>
    <property type="match status" value="1"/>
</dbReference>
<evidence type="ECO:0000256" key="1">
    <source>
        <dbReference type="ARBA" id="ARBA00004477"/>
    </source>
</evidence>
<dbReference type="Gene3D" id="2.60.40.790">
    <property type="match status" value="1"/>
</dbReference>
<keyword evidence="9 19" id="KW-1133">Transmembrane helix</keyword>
<comment type="catalytic activity">
    <reaction evidence="16">
        <text>a very-long-chain (3R)-3-hydroxyacyl-CoA = a very-long-chain (2E)-enoyl-CoA + H2O</text>
        <dbReference type="Rhea" id="RHEA:45812"/>
        <dbReference type="ChEBI" id="CHEBI:15377"/>
        <dbReference type="ChEBI" id="CHEBI:83728"/>
        <dbReference type="ChEBI" id="CHEBI:85440"/>
        <dbReference type="EC" id="4.2.1.134"/>
    </reaction>
    <physiologicalReaction direction="left-to-right" evidence="16">
        <dbReference type="Rhea" id="RHEA:45813"/>
    </physiologicalReaction>
</comment>
<evidence type="ECO:0000256" key="4">
    <source>
        <dbReference type="ARBA" id="ARBA00013122"/>
    </source>
</evidence>
<dbReference type="PANTHER" id="PTHR11035:SF20">
    <property type="entry name" value="VERY-LONG-CHAIN (3R)-3-HYDROXYACYL-COA DEHYDRATASE 3"/>
    <property type="match status" value="1"/>
</dbReference>
<dbReference type="GO" id="GO:0030148">
    <property type="term" value="P:sphingolipid biosynthetic process"/>
    <property type="evidence" value="ECO:0007669"/>
    <property type="project" value="TreeGrafter"/>
</dbReference>
<keyword evidence="13 19" id="KW-0275">Fatty acid biosynthesis</keyword>
<feature type="transmembrane region" description="Helical" evidence="19">
    <location>
        <begin position="307"/>
        <end position="330"/>
    </location>
</feature>
<evidence type="ECO:0000256" key="8">
    <source>
        <dbReference type="ARBA" id="ARBA00022832"/>
    </source>
</evidence>
<dbReference type="AlphaFoldDB" id="A0A6G0J1S9"/>
<dbReference type="GO" id="GO:0042761">
    <property type="term" value="P:very long-chain fatty acid biosynthetic process"/>
    <property type="evidence" value="ECO:0007669"/>
    <property type="project" value="TreeGrafter"/>
</dbReference>
<gene>
    <name evidence="21" type="ORF">D5F01_LYC04347</name>
</gene>
<evidence type="ECO:0000256" key="16">
    <source>
        <dbReference type="ARBA" id="ARBA00023727"/>
    </source>
</evidence>
<comment type="catalytic activity">
    <reaction evidence="15">
        <text>(3R)-hydroxyhexadecanoyl-CoA = (2E)-hexadecenoyl-CoA + H2O</text>
        <dbReference type="Rhea" id="RHEA:39159"/>
        <dbReference type="ChEBI" id="CHEBI:15377"/>
        <dbReference type="ChEBI" id="CHEBI:61526"/>
        <dbReference type="ChEBI" id="CHEBI:74278"/>
    </reaction>
    <physiologicalReaction direction="left-to-right" evidence="15">
        <dbReference type="Rhea" id="RHEA:39160"/>
    </physiologicalReaction>
</comment>
<evidence type="ECO:0000256" key="9">
    <source>
        <dbReference type="ARBA" id="ARBA00022989"/>
    </source>
</evidence>
<evidence type="ECO:0000313" key="21">
    <source>
        <dbReference type="EMBL" id="KAE8297708.1"/>
    </source>
</evidence>
<sequence>MSSSSSVTMQTLTPHVYWAQRHGDIFLRVELSDASNLDISLQENNTLQFRAQGHGAKGDNEYEFSLEFLEAVRPEVSHRSTQRQVDIKIKKQVERWWDRLTLQEKKPLFLAPDFDRWLDESDAEMELQAKEEKINRISVESRVRKDPYLGLKRGYLFMYNLVQFLGFSWIFVNMTVRLFILGQVVSSLCVQGQICVSVVSVVQVAGRNVILFVIFGSLEEMQNKSVVFFVFYLWSTIEIFRYPFYMLACIGTEWKLLTWLRYSLWIPLYPLGVVAEAVAVIQSLPIFDETLLFSFPLPALLGHSLSFSYTLQLYLVLMFLGLFINFRHLYKQRRRRYRSKKRKVH</sequence>
<feature type="transmembrane region" description="Helical" evidence="19">
    <location>
        <begin position="154"/>
        <end position="172"/>
    </location>
</feature>
<comment type="caution">
    <text evidence="19">Lacks conserved residue(s) required for the propagation of feature annotation.</text>
</comment>
<evidence type="ECO:0000256" key="13">
    <source>
        <dbReference type="ARBA" id="ARBA00023160"/>
    </source>
</evidence>
<dbReference type="GO" id="GO:0005789">
    <property type="term" value="C:endoplasmic reticulum membrane"/>
    <property type="evidence" value="ECO:0007669"/>
    <property type="project" value="UniProtKB-SubCell"/>
</dbReference>
<evidence type="ECO:0000256" key="11">
    <source>
        <dbReference type="ARBA" id="ARBA00023098"/>
    </source>
</evidence>
<feature type="transmembrane region" description="Helical" evidence="19">
    <location>
        <begin position="264"/>
        <end position="287"/>
    </location>
</feature>
<dbReference type="InterPro" id="IPR008978">
    <property type="entry name" value="HSP20-like_chaperone"/>
</dbReference>
<evidence type="ECO:0000256" key="10">
    <source>
        <dbReference type="ARBA" id="ARBA00023054"/>
    </source>
</evidence>
<keyword evidence="10" id="KW-0175">Coiled coil</keyword>